<dbReference type="AlphaFoldDB" id="A0AAE0UBF2"/>
<dbReference type="Proteomes" id="UP001281003">
    <property type="component" value="Unassembled WGS sequence"/>
</dbReference>
<name>A0AAE0UBF2_SORBR</name>
<evidence type="ECO:0000256" key="1">
    <source>
        <dbReference type="SAM" id="MobiDB-lite"/>
    </source>
</evidence>
<keyword evidence="3" id="KW-1185">Reference proteome</keyword>
<proteinExistence type="predicted"/>
<gene>
    <name evidence="2" type="ORF">B0T20DRAFT_393388</name>
</gene>
<feature type="region of interest" description="Disordered" evidence="1">
    <location>
        <begin position="1"/>
        <end position="34"/>
    </location>
</feature>
<accession>A0AAE0UBF2</accession>
<reference evidence="2" key="2">
    <citation type="submission" date="2023-07" db="EMBL/GenBank/DDBJ databases">
        <authorList>
            <consortium name="Lawrence Berkeley National Laboratory"/>
            <person name="Haridas S."/>
            <person name="Hensen N."/>
            <person name="Bonometti L."/>
            <person name="Westerberg I."/>
            <person name="Brannstrom I.O."/>
            <person name="Guillou S."/>
            <person name="Cros-Aarteil S."/>
            <person name="Calhoun S."/>
            <person name="Kuo A."/>
            <person name="Mondo S."/>
            <person name="Pangilinan J."/>
            <person name="Riley R."/>
            <person name="LaButti K."/>
            <person name="Andreopoulos B."/>
            <person name="Lipzen A."/>
            <person name="Chen C."/>
            <person name="Yanf M."/>
            <person name="Daum C."/>
            <person name="Ng V."/>
            <person name="Clum A."/>
            <person name="Steindorff A."/>
            <person name="Ohm R."/>
            <person name="Martin F."/>
            <person name="Silar P."/>
            <person name="Natvig D."/>
            <person name="Lalanne C."/>
            <person name="Gautier V."/>
            <person name="Ament-velasquez S.L."/>
            <person name="Kruys A."/>
            <person name="Hutchinson M.I."/>
            <person name="Powell A.J."/>
            <person name="Barry K."/>
            <person name="Miller A.N."/>
            <person name="Grigoriev I.V."/>
            <person name="Debuchy R."/>
            <person name="Gladieux P."/>
            <person name="Thoren M.H."/>
            <person name="Johannesson H."/>
        </authorList>
    </citation>
    <scope>NUCLEOTIDE SEQUENCE</scope>
    <source>
        <strain evidence="2">FGSC 1904</strain>
    </source>
</reference>
<sequence>MAYRSHGYKAHVSRRQALEKKGTIEEKDSAAKKGLVVKKNPTTIKTATFMSKKQNKSDEPHLMTRAEVRKLFAEFNADYEAAKKRGEYDDYVPAAGSGPNFSEFFKSLESVGKPARALANSMHAPRPEGN</sequence>
<feature type="compositionally biased region" description="Basic and acidic residues" evidence="1">
    <location>
        <begin position="16"/>
        <end position="31"/>
    </location>
</feature>
<evidence type="ECO:0000313" key="2">
    <source>
        <dbReference type="EMBL" id="KAK3397570.1"/>
    </source>
</evidence>
<reference evidence="2" key="1">
    <citation type="journal article" date="2023" name="Mol. Phylogenet. Evol.">
        <title>Genome-scale phylogeny and comparative genomics of the fungal order Sordariales.</title>
        <authorList>
            <person name="Hensen N."/>
            <person name="Bonometti L."/>
            <person name="Westerberg I."/>
            <person name="Brannstrom I.O."/>
            <person name="Guillou S."/>
            <person name="Cros-Aarteil S."/>
            <person name="Calhoun S."/>
            <person name="Haridas S."/>
            <person name="Kuo A."/>
            <person name="Mondo S."/>
            <person name="Pangilinan J."/>
            <person name="Riley R."/>
            <person name="LaButti K."/>
            <person name="Andreopoulos B."/>
            <person name="Lipzen A."/>
            <person name="Chen C."/>
            <person name="Yan M."/>
            <person name="Daum C."/>
            <person name="Ng V."/>
            <person name="Clum A."/>
            <person name="Steindorff A."/>
            <person name="Ohm R.A."/>
            <person name="Martin F."/>
            <person name="Silar P."/>
            <person name="Natvig D.O."/>
            <person name="Lalanne C."/>
            <person name="Gautier V."/>
            <person name="Ament-Velasquez S.L."/>
            <person name="Kruys A."/>
            <person name="Hutchinson M.I."/>
            <person name="Powell A.J."/>
            <person name="Barry K."/>
            <person name="Miller A.N."/>
            <person name="Grigoriev I.V."/>
            <person name="Debuchy R."/>
            <person name="Gladieux P."/>
            <person name="Hiltunen Thoren M."/>
            <person name="Johannesson H."/>
        </authorList>
    </citation>
    <scope>NUCLEOTIDE SEQUENCE</scope>
    <source>
        <strain evidence="2">FGSC 1904</strain>
    </source>
</reference>
<comment type="caution">
    <text evidence="2">The sequence shown here is derived from an EMBL/GenBank/DDBJ whole genome shotgun (WGS) entry which is preliminary data.</text>
</comment>
<evidence type="ECO:0000313" key="3">
    <source>
        <dbReference type="Proteomes" id="UP001281003"/>
    </source>
</evidence>
<dbReference type="EMBL" id="JAUTDP010000007">
    <property type="protein sequence ID" value="KAK3397570.1"/>
    <property type="molecule type" value="Genomic_DNA"/>
</dbReference>
<protein>
    <submittedName>
        <fullName evidence="2">Uncharacterized protein</fullName>
    </submittedName>
</protein>
<feature type="compositionally biased region" description="Basic residues" evidence="1">
    <location>
        <begin position="1"/>
        <end position="14"/>
    </location>
</feature>
<organism evidence="2 3">
    <name type="scientific">Sordaria brevicollis</name>
    <dbReference type="NCBI Taxonomy" id="83679"/>
    <lineage>
        <taxon>Eukaryota</taxon>
        <taxon>Fungi</taxon>
        <taxon>Dikarya</taxon>
        <taxon>Ascomycota</taxon>
        <taxon>Pezizomycotina</taxon>
        <taxon>Sordariomycetes</taxon>
        <taxon>Sordariomycetidae</taxon>
        <taxon>Sordariales</taxon>
        <taxon>Sordariaceae</taxon>
        <taxon>Sordaria</taxon>
    </lineage>
</organism>